<dbReference type="GO" id="GO:0005634">
    <property type="term" value="C:nucleus"/>
    <property type="evidence" value="ECO:0007669"/>
    <property type="project" value="UniProtKB-SubCell"/>
</dbReference>
<dbReference type="GO" id="GO:0000724">
    <property type="term" value="P:double-strand break repair via homologous recombination"/>
    <property type="evidence" value="ECO:0007669"/>
    <property type="project" value="TreeGrafter"/>
</dbReference>
<evidence type="ECO:0000256" key="1">
    <source>
        <dbReference type="ARBA" id="ARBA00004123"/>
    </source>
</evidence>
<dbReference type="EMBL" id="JAMYWD010000005">
    <property type="protein sequence ID" value="KAJ4970229.1"/>
    <property type="molecule type" value="Genomic_DNA"/>
</dbReference>
<dbReference type="Proteomes" id="UP001141806">
    <property type="component" value="Unassembled WGS sequence"/>
</dbReference>
<accession>A0A9Q0QSL9</accession>
<dbReference type="AlphaFoldDB" id="A0A9Q0QSL9"/>
<evidence type="ECO:0000256" key="7">
    <source>
        <dbReference type="ARBA" id="ARBA00022840"/>
    </source>
</evidence>
<name>A0A9Q0QSL9_9MAGN</name>
<evidence type="ECO:0000256" key="9">
    <source>
        <dbReference type="ARBA" id="ARBA00023242"/>
    </source>
</evidence>
<dbReference type="GO" id="GO:0003697">
    <property type="term" value="F:single-stranded DNA binding"/>
    <property type="evidence" value="ECO:0007669"/>
    <property type="project" value="TreeGrafter"/>
</dbReference>
<evidence type="ECO:0000256" key="11">
    <source>
        <dbReference type="SAM" id="MobiDB-lite"/>
    </source>
</evidence>
<dbReference type="InterPro" id="IPR027417">
    <property type="entry name" value="P-loop_NTPase"/>
</dbReference>
<dbReference type="InterPro" id="IPR003395">
    <property type="entry name" value="RecF/RecN/SMC_N"/>
</dbReference>
<evidence type="ECO:0000256" key="8">
    <source>
        <dbReference type="ARBA" id="ARBA00023054"/>
    </source>
</evidence>
<dbReference type="GO" id="GO:0005524">
    <property type="term" value="F:ATP binding"/>
    <property type="evidence" value="ECO:0007669"/>
    <property type="project" value="UniProtKB-KW"/>
</dbReference>
<keyword evidence="14" id="KW-1185">Reference proteome</keyword>
<dbReference type="GO" id="GO:0030915">
    <property type="term" value="C:Smc5-Smc6 complex"/>
    <property type="evidence" value="ECO:0007669"/>
    <property type="project" value="TreeGrafter"/>
</dbReference>
<dbReference type="GO" id="GO:0051276">
    <property type="term" value="P:chromosome organization"/>
    <property type="evidence" value="ECO:0007669"/>
    <property type="project" value="UniProtKB-ARBA"/>
</dbReference>
<dbReference type="FunFam" id="3.40.50.300:FF:001301">
    <property type="entry name" value="Structural maintenance of chromosomes 5"/>
    <property type="match status" value="1"/>
</dbReference>
<dbReference type="Gene3D" id="3.40.50.300">
    <property type="entry name" value="P-loop containing nucleotide triphosphate hydrolases"/>
    <property type="match status" value="2"/>
</dbReference>
<reference evidence="13" key="1">
    <citation type="journal article" date="2023" name="Plant J.">
        <title>The genome of the king protea, Protea cynaroides.</title>
        <authorList>
            <person name="Chang J."/>
            <person name="Duong T.A."/>
            <person name="Schoeman C."/>
            <person name="Ma X."/>
            <person name="Roodt D."/>
            <person name="Barker N."/>
            <person name="Li Z."/>
            <person name="Van de Peer Y."/>
            <person name="Mizrachi E."/>
        </authorList>
    </citation>
    <scope>NUCLEOTIDE SEQUENCE</scope>
    <source>
        <tissue evidence="13">Young leaves</tissue>
    </source>
</reference>
<keyword evidence="6" id="KW-0547">Nucleotide-binding</keyword>
<organism evidence="13 14">
    <name type="scientific">Protea cynaroides</name>
    <dbReference type="NCBI Taxonomy" id="273540"/>
    <lineage>
        <taxon>Eukaryota</taxon>
        <taxon>Viridiplantae</taxon>
        <taxon>Streptophyta</taxon>
        <taxon>Embryophyta</taxon>
        <taxon>Tracheophyta</taxon>
        <taxon>Spermatophyta</taxon>
        <taxon>Magnoliopsida</taxon>
        <taxon>Proteales</taxon>
        <taxon>Proteaceae</taxon>
        <taxon>Protea</taxon>
    </lineage>
</organism>
<dbReference type="SUPFAM" id="SSF52540">
    <property type="entry name" value="P-loop containing nucleoside triphosphate hydrolases"/>
    <property type="match status" value="2"/>
</dbReference>
<proteinExistence type="inferred from homology"/>
<sequence>MPATTLMIDRIGRDMDGLSSRLRKLSINNKPSSMAEPSPKRIKLSRGQDDYLPGNIIEIELRNFMTFDELIVKPGSRLNLVVGPNGAGKSSVVCAIALGLGGEPQLLGRASSVGAYVKRGEESGYIRISLRGDALEEQISIMRKIDTHNKSEWQLNGKVVPKRDVVEITQKFNIQVNNLTQFLPQDRVCEFAKLTPVQLLEETERAVGDPQLPIQHRSLVDKSRELKRLEVTVKQNGDTLNQLKALNAEQEKDVKRVRQRGLLLEKVESMRKKLPWLKYDKKQDQWKKAKEDMDNAKSELGKAATVANDHKERLEEQKQRKSKQDGNCKKDRNLLDTNVQNRKKVLDEESSLGVQVRGKYNRMVELRREEDSRQERILKETDALAADELELTNMPTLDDRKDKIKSLGHQIWDLESSQKEKRLNISSKRKALDEKREELNKCLNSLRDMESANNKLLQALKNSGADYIFQAYQWVQEHRLELNKEIYGPVLLEVKVQQPIHANYLEDQVPRYIWRAFITQDSADRDILVRNLKNFDVAVLNYEKADRSNKVPLAVSEEMRKLGIYCRLDQVFDAPNAVKEVLTSLVGLEHAFVGTKETDRIASEVQRLGIYDLWTPENHYRWIRSRYGGHVSSSVEHVSRSRLFQSSADVGEIEKCRLKKKELEEIIVTLEESCKKLRAELRYLEDDAAELYKQREELIHSNQQDNKKRHDLKSRIAQRKRKITSLEEGEDMDTITKKLVDEAAELNLKRFQIAIDLKKSLTEAASHKWSYTIKHMSSIELETKIRELEIDFKQKEKFAQQASQHFNFCKEQSENQRRELIALKREAESIAVITPELEQEFLKMPSTIEDLETAIEDNISQANSILFLNQNILEEYESRQRKIEGISRKLEADDRELKRCLAEIDALKEKWLPRLRNLVAKINETFSHNFQEMAVAGEVSLDEHDMDFDKFGIVIKVKFRQTGQLQVLSAHHQSGGERSVSTILFLVSLQDLTHCPFRVVDEINQGMDPINERKMFQQLVRAASQPNTPQCFLLTPKLLSDLEYSEACCILHVMNGPWIEEPAKVWQDAECWRTAIGMERGG</sequence>
<evidence type="ECO:0000256" key="6">
    <source>
        <dbReference type="ARBA" id="ARBA00022741"/>
    </source>
</evidence>
<feature type="compositionally biased region" description="Basic and acidic residues" evidence="11">
    <location>
        <begin position="308"/>
        <end position="334"/>
    </location>
</feature>
<keyword evidence="7" id="KW-0067">ATP-binding</keyword>
<feature type="compositionally biased region" description="Basic and acidic residues" evidence="11">
    <location>
        <begin position="285"/>
        <end position="300"/>
    </location>
</feature>
<comment type="caution">
    <text evidence="13">The sequence shown here is derived from an EMBL/GenBank/DDBJ whole genome shotgun (WGS) entry which is preliminary data.</text>
</comment>
<feature type="coiled-coil region" evidence="10">
    <location>
        <begin position="653"/>
        <end position="694"/>
    </location>
</feature>
<feature type="domain" description="RecF/RecN/SMC N-terminal" evidence="12">
    <location>
        <begin position="56"/>
        <end position="1022"/>
    </location>
</feature>
<feature type="coiled-coil region" evidence="10">
    <location>
        <begin position="873"/>
        <end position="910"/>
    </location>
</feature>
<comment type="similarity">
    <text evidence="3">Belongs to the SMC family. SMC5 subfamily.</text>
</comment>
<dbReference type="PANTHER" id="PTHR45916:SF1">
    <property type="entry name" value="STRUCTURAL MAINTENANCE OF CHROMOSOMES PROTEIN 5"/>
    <property type="match status" value="1"/>
</dbReference>
<comment type="subcellular location">
    <subcellularLocation>
        <location evidence="2">Chromosome</location>
    </subcellularLocation>
    <subcellularLocation>
        <location evidence="1">Nucleus</location>
    </subcellularLocation>
</comment>
<gene>
    <name evidence="13" type="ORF">NE237_003328</name>
</gene>
<evidence type="ECO:0000256" key="3">
    <source>
        <dbReference type="ARBA" id="ARBA00010171"/>
    </source>
</evidence>
<evidence type="ECO:0000313" key="13">
    <source>
        <dbReference type="EMBL" id="KAJ4970229.1"/>
    </source>
</evidence>
<keyword evidence="5" id="KW-0158">Chromosome</keyword>
<evidence type="ECO:0000259" key="12">
    <source>
        <dbReference type="Pfam" id="PF02463"/>
    </source>
</evidence>
<evidence type="ECO:0000256" key="5">
    <source>
        <dbReference type="ARBA" id="ARBA00022454"/>
    </source>
</evidence>
<evidence type="ECO:0000256" key="10">
    <source>
        <dbReference type="SAM" id="Coils"/>
    </source>
</evidence>
<keyword evidence="9" id="KW-0539">Nucleus</keyword>
<evidence type="ECO:0000313" key="14">
    <source>
        <dbReference type="Proteomes" id="UP001141806"/>
    </source>
</evidence>
<dbReference type="OrthoDB" id="10254973at2759"/>
<evidence type="ECO:0000256" key="2">
    <source>
        <dbReference type="ARBA" id="ARBA00004286"/>
    </source>
</evidence>
<feature type="region of interest" description="Disordered" evidence="11">
    <location>
        <begin position="285"/>
        <end position="342"/>
    </location>
</feature>
<dbReference type="PANTHER" id="PTHR45916">
    <property type="entry name" value="STRUCTURAL MAINTENANCE OF CHROMOSOMES PROTEIN 5"/>
    <property type="match status" value="1"/>
</dbReference>
<protein>
    <recommendedName>
        <fullName evidence="4">Structural maintenance of chromosomes protein 5</fullName>
    </recommendedName>
</protein>
<keyword evidence="8 10" id="KW-0175">Coiled coil</keyword>
<evidence type="ECO:0000256" key="4">
    <source>
        <dbReference type="ARBA" id="ARBA00018687"/>
    </source>
</evidence>
<dbReference type="Pfam" id="PF02463">
    <property type="entry name" value="SMC_N"/>
    <property type="match status" value="1"/>
</dbReference>